<dbReference type="RefSeq" id="WP_353063789.1">
    <property type="nucleotide sequence ID" value="NZ_CP132942.1"/>
</dbReference>
<gene>
    <name evidence="1" type="ORF">RBB77_21410</name>
</gene>
<sequence>MGNYDFELAAKLTFQAVRGNHFLQIEEPTKTPYLPTLKHWRDPEKDTLSPAMTYPWCSGKYYVITAAELAPIPLFAVLDEPARQRLAQKAAHIRVETVIGSYAKARTLDFLSFSRAYCSY</sequence>
<accession>A0AAU7ZPT1</accession>
<evidence type="ECO:0000313" key="1">
    <source>
        <dbReference type="EMBL" id="XCB32949.1"/>
    </source>
</evidence>
<dbReference type="AlphaFoldDB" id="A0AAU7ZPT1"/>
<reference evidence="1" key="2">
    <citation type="journal article" date="2024" name="Environ. Microbiol.">
        <title>Genome analysis and description of Tunturibacter gen. nov. expands the diversity of Terriglobia in tundra soils.</title>
        <authorList>
            <person name="Messyasz A."/>
            <person name="Mannisto M.K."/>
            <person name="Kerkhof L.J."/>
            <person name="Haggblom M.M."/>
        </authorList>
    </citation>
    <scope>NUCLEOTIDE SEQUENCE</scope>
    <source>
        <strain evidence="1">X5P6</strain>
    </source>
</reference>
<name>A0AAU7ZPT1_9BACT</name>
<reference evidence="1" key="1">
    <citation type="submission" date="2023-08" db="EMBL/GenBank/DDBJ databases">
        <authorList>
            <person name="Messyasz A."/>
            <person name="Mannisto M.K."/>
            <person name="Kerkhof L.J."/>
            <person name="Haggblom M."/>
        </authorList>
    </citation>
    <scope>NUCLEOTIDE SEQUENCE</scope>
    <source>
        <strain evidence="1">X5P6</strain>
    </source>
</reference>
<dbReference type="EMBL" id="CP132942">
    <property type="protein sequence ID" value="XCB32949.1"/>
    <property type="molecule type" value="Genomic_DNA"/>
</dbReference>
<organism evidence="1">
    <name type="scientific">Tunturiibacter psychrotolerans</name>
    <dbReference type="NCBI Taxonomy" id="3069686"/>
    <lineage>
        <taxon>Bacteria</taxon>
        <taxon>Pseudomonadati</taxon>
        <taxon>Acidobacteriota</taxon>
        <taxon>Terriglobia</taxon>
        <taxon>Terriglobales</taxon>
        <taxon>Acidobacteriaceae</taxon>
        <taxon>Tunturiibacter</taxon>
    </lineage>
</organism>
<proteinExistence type="predicted"/>
<dbReference type="KEGG" id="tpsc:RBB77_21410"/>
<protein>
    <submittedName>
        <fullName evidence="1">Uncharacterized protein</fullName>
    </submittedName>
</protein>